<feature type="region of interest" description="Disordered" evidence="1">
    <location>
        <begin position="592"/>
        <end position="614"/>
    </location>
</feature>
<dbReference type="GO" id="GO:0019287">
    <property type="term" value="P:isopentenyl diphosphate biosynthetic process, mevalonate pathway"/>
    <property type="evidence" value="ECO:0007669"/>
    <property type="project" value="TreeGrafter"/>
</dbReference>
<dbReference type="PANTHER" id="PTHR10977:SF3">
    <property type="entry name" value="DIPHOSPHOMEVALONATE DECARBOXYLASE"/>
    <property type="match status" value="1"/>
</dbReference>
<dbReference type="Proteomes" id="UP001190700">
    <property type="component" value="Unassembled WGS sequence"/>
</dbReference>
<proteinExistence type="predicted"/>
<organism evidence="4 5">
    <name type="scientific">Cymbomonas tetramitiformis</name>
    <dbReference type="NCBI Taxonomy" id="36881"/>
    <lineage>
        <taxon>Eukaryota</taxon>
        <taxon>Viridiplantae</taxon>
        <taxon>Chlorophyta</taxon>
        <taxon>Pyramimonadophyceae</taxon>
        <taxon>Pyramimonadales</taxon>
        <taxon>Pyramimonadaceae</taxon>
        <taxon>Cymbomonas</taxon>
    </lineage>
</organism>
<dbReference type="Gene3D" id="3.30.70.890">
    <property type="entry name" value="GHMP kinase, C-terminal domain"/>
    <property type="match status" value="1"/>
</dbReference>
<evidence type="ECO:0008006" key="6">
    <source>
        <dbReference type="Google" id="ProtNLM"/>
    </source>
</evidence>
<evidence type="ECO:0000313" key="4">
    <source>
        <dbReference type="EMBL" id="KAK3280860.1"/>
    </source>
</evidence>
<evidence type="ECO:0000259" key="3">
    <source>
        <dbReference type="Pfam" id="PF22700"/>
    </source>
</evidence>
<comment type="caution">
    <text evidence="4">The sequence shown here is derived from an EMBL/GenBank/DDBJ whole genome shotgun (WGS) entry which is preliminary data.</text>
</comment>
<feature type="domain" description="Diphosphomevalonate decarboxylase-like N-terminal" evidence="3">
    <location>
        <begin position="16"/>
        <end position="178"/>
    </location>
</feature>
<dbReference type="SUPFAM" id="SSF55060">
    <property type="entry name" value="GHMP Kinase, C-terminal domain"/>
    <property type="match status" value="1"/>
</dbReference>
<dbReference type="AlphaFoldDB" id="A0AAE0GMS8"/>
<gene>
    <name evidence="4" type="ORF">CYMTET_11314</name>
</gene>
<accession>A0AAE0GMS8</accession>
<protein>
    <recommendedName>
        <fullName evidence="6">Diphosphomevalonate decarboxylase</fullName>
    </recommendedName>
</protein>
<feature type="region of interest" description="Disordered" evidence="1">
    <location>
        <begin position="488"/>
        <end position="510"/>
    </location>
</feature>
<dbReference type="Gene3D" id="3.30.230.10">
    <property type="match status" value="1"/>
</dbReference>
<feature type="compositionally biased region" description="Gly residues" evidence="1">
    <location>
        <begin position="603"/>
        <end position="614"/>
    </location>
</feature>
<evidence type="ECO:0000256" key="1">
    <source>
        <dbReference type="SAM" id="MobiDB-lite"/>
    </source>
</evidence>
<feature type="domain" description="Mvd1 C-terminal" evidence="2">
    <location>
        <begin position="215"/>
        <end position="361"/>
    </location>
</feature>
<dbReference type="GO" id="GO:0004163">
    <property type="term" value="F:diphosphomevalonate decarboxylase activity"/>
    <property type="evidence" value="ECO:0007669"/>
    <property type="project" value="TreeGrafter"/>
</dbReference>
<dbReference type="PANTHER" id="PTHR10977">
    <property type="entry name" value="DIPHOSPHOMEVALONATE DECARBOXYLASE"/>
    <property type="match status" value="1"/>
</dbReference>
<dbReference type="InterPro" id="IPR053859">
    <property type="entry name" value="MVD-like_N"/>
</dbReference>
<dbReference type="InterPro" id="IPR014721">
    <property type="entry name" value="Ribsml_uS5_D2-typ_fold_subgr"/>
</dbReference>
<dbReference type="Pfam" id="PF18376">
    <property type="entry name" value="MDD_C"/>
    <property type="match status" value="1"/>
</dbReference>
<keyword evidence="5" id="KW-1185">Reference proteome</keyword>
<dbReference type="GO" id="GO:0005829">
    <property type="term" value="C:cytosol"/>
    <property type="evidence" value="ECO:0007669"/>
    <property type="project" value="TreeGrafter"/>
</dbReference>
<sequence length="657" mass="69942">MSAGGQVISTTVMVPLSVSLVKYWGNRDEELNLPLNSSISLTLDASALAVTATVCTSQSFARNRVWYSGKESSVSPRLHKALAALQNYVPRVKRDMAQWPVHMATSHNLPGPHDAFDTDAIGQAAIIWALSKLLSVPDECQKELAVVLRNVAGDGFRSVLGGIVSWGRGYRPDGTDSICQQIAPEFHWPELCAAILFSSTTPSGQEALVKPRARAEEMRMTLQTSPLNQHRYASVSPARARSLESSINQHDFDSFAQLIMAESNTLQACLMDTMPPMNCLNETSKRIVEMVHRFNDLKGYTAAAYTFDTGPDAVLIFQRRDAPELFQRLLYHFPPACAPGEQPNVKAYFSNSDSLGEALTNGWTDVGAMHPPKEVYGEVYAAVGNMPTDYSGLDVSTLAMAMRWPGALQAVYPIRPGGGACEVSDQTIIYQQQVLNPVTGLPYGWGTAANAQAQVAALMPTVNSAVERYQATAQASAQAAMMRQLEISQASPARAPQGRDGGSVNSDHSSTDAAVVAAAAKAAGPYLMAQRPPGGEVCLLGEQFKAEQPPSLPQPPQGARMAMLEGAHAAIANTNAFMASTAAAGSSLQHLSAQLPAPPSTGGTPGSVGKVGRGGVAEPISSHFVVRGLLGAGGVSRPEAYRHECWNSIQGSLQKQA</sequence>
<evidence type="ECO:0000313" key="5">
    <source>
        <dbReference type="Proteomes" id="UP001190700"/>
    </source>
</evidence>
<dbReference type="InterPro" id="IPR041431">
    <property type="entry name" value="Mvd1_C"/>
</dbReference>
<dbReference type="InterPro" id="IPR036554">
    <property type="entry name" value="GHMP_kinase_C_sf"/>
</dbReference>
<dbReference type="EMBL" id="LGRX02004231">
    <property type="protein sequence ID" value="KAK3280860.1"/>
    <property type="molecule type" value="Genomic_DNA"/>
</dbReference>
<evidence type="ECO:0000259" key="2">
    <source>
        <dbReference type="Pfam" id="PF18376"/>
    </source>
</evidence>
<dbReference type="InterPro" id="IPR020568">
    <property type="entry name" value="Ribosomal_Su5_D2-typ_SF"/>
</dbReference>
<dbReference type="SUPFAM" id="SSF54211">
    <property type="entry name" value="Ribosomal protein S5 domain 2-like"/>
    <property type="match status" value="1"/>
</dbReference>
<reference evidence="4 5" key="1">
    <citation type="journal article" date="2015" name="Genome Biol. Evol.">
        <title>Comparative Genomics of a Bacterivorous Green Alga Reveals Evolutionary Causalities and Consequences of Phago-Mixotrophic Mode of Nutrition.</title>
        <authorList>
            <person name="Burns J.A."/>
            <person name="Paasch A."/>
            <person name="Narechania A."/>
            <person name="Kim E."/>
        </authorList>
    </citation>
    <scope>NUCLEOTIDE SEQUENCE [LARGE SCALE GENOMIC DNA]</scope>
    <source>
        <strain evidence="4 5">PLY_AMNH</strain>
    </source>
</reference>
<name>A0AAE0GMS8_9CHLO</name>
<dbReference type="Pfam" id="PF22700">
    <property type="entry name" value="MVD-like_N"/>
    <property type="match status" value="1"/>
</dbReference>